<evidence type="ECO:0000256" key="5">
    <source>
        <dbReference type="ARBA" id="ARBA00023136"/>
    </source>
</evidence>
<feature type="domain" description="Major facilitator superfamily (MFS) profile" evidence="7">
    <location>
        <begin position="49"/>
        <end position="528"/>
    </location>
</feature>
<dbReference type="Pfam" id="PF07690">
    <property type="entry name" value="MFS_1"/>
    <property type="match status" value="1"/>
</dbReference>
<feature type="transmembrane region" description="Helical" evidence="6">
    <location>
        <begin position="465"/>
        <end position="486"/>
    </location>
</feature>
<comment type="subcellular location">
    <subcellularLocation>
        <location evidence="1">Membrane</location>
        <topology evidence="1">Multi-pass membrane protein</topology>
    </subcellularLocation>
</comment>
<reference evidence="8" key="1">
    <citation type="submission" date="2022-07" db="EMBL/GenBank/DDBJ databases">
        <title>Draft genome sequence of Zalerion maritima ATCC 34329, a (micro)plastics degrading marine fungus.</title>
        <authorList>
            <person name="Paco A."/>
            <person name="Goncalves M.F.M."/>
            <person name="Rocha-Santos T.A.P."/>
            <person name="Alves A."/>
        </authorList>
    </citation>
    <scope>NUCLEOTIDE SEQUENCE</scope>
    <source>
        <strain evidence="8">ATCC 34329</strain>
    </source>
</reference>
<keyword evidence="9" id="KW-1185">Reference proteome</keyword>
<evidence type="ECO:0000259" key="7">
    <source>
        <dbReference type="PROSITE" id="PS50850"/>
    </source>
</evidence>
<dbReference type="InterPro" id="IPR011701">
    <property type="entry name" value="MFS"/>
</dbReference>
<dbReference type="PANTHER" id="PTHR23502:SF51">
    <property type="entry name" value="QUINIDINE RESISTANCE PROTEIN 1-RELATED"/>
    <property type="match status" value="1"/>
</dbReference>
<name>A0AAD5WSH8_9PEZI</name>
<dbReference type="InterPro" id="IPR020846">
    <property type="entry name" value="MFS_dom"/>
</dbReference>
<evidence type="ECO:0000313" key="9">
    <source>
        <dbReference type="Proteomes" id="UP001201980"/>
    </source>
</evidence>
<dbReference type="PROSITE" id="PS50850">
    <property type="entry name" value="MFS"/>
    <property type="match status" value="1"/>
</dbReference>
<comment type="caution">
    <text evidence="8">The sequence shown here is derived from an EMBL/GenBank/DDBJ whole genome shotgun (WGS) entry which is preliminary data.</text>
</comment>
<feature type="transmembrane region" description="Helical" evidence="6">
    <location>
        <begin position="80"/>
        <end position="103"/>
    </location>
</feature>
<dbReference type="SUPFAM" id="SSF103473">
    <property type="entry name" value="MFS general substrate transporter"/>
    <property type="match status" value="1"/>
</dbReference>
<dbReference type="FunFam" id="1.20.1720.10:FF:000009">
    <property type="entry name" value="MFS multidrug transporter"/>
    <property type="match status" value="1"/>
</dbReference>
<evidence type="ECO:0000256" key="2">
    <source>
        <dbReference type="ARBA" id="ARBA00022448"/>
    </source>
</evidence>
<evidence type="ECO:0000313" key="8">
    <source>
        <dbReference type="EMBL" id="KAJ2899239.1"/>
    </source>
</evidence>
<protein>
    <submittedName>
        <fullName evidence="8">Major facilitator superfamily transporter</fullName>
    </submittedName>
</protein>
<feature type="transmembrane region" description="Helical" evidence="6">
    <location>
        <begin position="49"/>
        <end position="68"/>
    </location>
</feature>
<gene>
    <name evidence="8" type="ORF">MKZ38_003339</name>
</gene>
<feature type="transmembrane region" description="Helical" evidence="6">
    <location>
        <begin position="115"/>
        <end position="132"/>
    </location>
</feature>
<feature type="transmembrane region" description="Helical" evidence="6">
    <location>
        <begin position="407"/>
        <end position="425"/>
    </location>
</feature>
<keyword evidence="5 6" id="KW-0472">Membrane</keyword>
<dbReference type="GO" id="GO:0022857">
    <property type="term" value="F:transmembrane transporter activity"/>
    <property type="evidence" value="ECO:0007669"/>
    <property type="project" value="InterPro"/>
</dbReference>
<dbReference type="AlphaFoldDB" id="A0AAD5WSH8"/>
<keyword evidence="3 6" id="KW-0812">Transmembrane</keyword>
<dbReference type="PANTHER" id="PTHR23502">
    <property type="entry name" value="MAJOR FACILITATOR SUPERFAMILY"/>
    <property type="match status" value="1"/>
</dbReference>
<sequence>MFDANHDSNDVQLADPVGDGAPSALHGSSPGPVVAPPYTVFTRPQLRSVVLMCALAGFFSPFSAFTYFPAVDHISKDLVVSLELVNISITVYLIVQGVVPAFFGDLADQIGRRPVYLTALVIYFAACVGLALQKSYPALLVLRMLQSAGSSGTIALGTMVVADLAAPRDRGRYIGAMLSGPNAGPSIGPVVGGVLTEKAGWPWIFWTLAILGGAVLTGFVLFFPETCRHVVGNGSQPVGGRRHLLQRPLFEYSIPDVAKSTQRDRENDVVNHSEKQSPYSVPRSNLRIPNPFTCVRVVVFTKLAGLILTANATFYNQYSCIQAALAPLLMSKKYRYELNSWQAGLCFIAYGAATITSSFVVALSHPEGKVMDYDYRITAKKCGLTTNKVSGDDMAKFPIEQARLRSVWYYAVISAGSAVGFGWSIDRQAHLAVPLVMLFVNGVSTTGAFNVFLTLIIDLHPNQPGLASVSVSITRCLTAAIGVAVLQPFLNSIGVGAGDLNGEALILFMARMDEILQLATLWGYTSIKFFPTWHRRYFANHTSGSSSSTSQYSLDSAKLSVLLYSQGWDGLFGSWQVAPQSTTQLDAVPVKT</sequence>
<dbReference type="Gene3D" id="1.20.1720.10">
    <property type="entry name" value="Multidrug resistance protein D"/>
    <property type="match status" value="1"/>
</dbReference>
<feature type="transmembrane region" description="Helical" evidence="6">
    <location>
        <begin position="144"/>
        <end position="166"/>
    </location>
</feature>
<dbReference type="Proteomes" id="UP001201980">
    <property type="component" value="Unassembled WGS sequence"/>
</dbReference>
<feature type="transmembrane region" description="Helical" evidence="6">
    <location>
        <begin position="432"/>
        <end position="453"/>
    </location>
</feature>
<accession>A0AAD5WSH8</accession>
<dbReference type="EMBL" id="JAKWBI020000203">
    <property type="protein sequence ID" value="KAJ2899239.1"/>
    <property type="molecule type" value="Genomic_DNA"/>
</dbReference>
<evidence type="ECO:0000256" key="4">
    <source>
        <dbReference type="ARBA" id="ARBA00022989"/>
    </source>
</evidence>
<keyword evidence="4 6" id="KW-1133">Transmembrane helix</keyword>
<feature type="transmembrane region" description="Helical" evidence="6">
    <location>
        <begin position="203"/>
        <end position="223"/>
    </location>
</feature>
<dbReference type="GO" id="GO:0005886">
    <property type="term" value="C:plasma membrane"/>
    <property type="evidence" value="ECO:0007669"/>
    <property type="project" value="TreeGrafter"/>
</dbReference>
<keyword evidence="2" id="KW-0813">Transport</keyword>
<feature type="transmembrane region" description="Helical" evidence="6">
    <location>
        <begin position="340"/>
        <end position="363"/>
    </location>
</feature>
<evidence type="ECO:0000256" key="1">
    <source>
        <dbReference type="ARBA" id="ARBA00004141"/>
    </source>
</evidence>
<evidence type="ECO:0000256" key="3">
    <source>
        <dbReference type="ARBA" id="ARBA00022692"/>
    </source>
</evidence>
<organism evidence="8 9">
    <name type="scientific">Zalerion maritima</name>
    <dbReference type="NCBI Taxonomy" id="339359"/>
    <lineage>
        <taxon>Eukaryota</taxon>
        <taxon>Fungi</taxon>
        <taxon>Dikarya</taxon>
        <taxon>Ascomycota</taxon>
        <taxon>Pezizomycotina</taxon>
        <taxon>Sordariomycetes</taxon>
        <taxon>Lulworthiomycetidae</taxon>
        <taxon>Lulworthiales</taxon>
        <taxon>Lulworthiaceae</taxon>
        <taxon>Zalerion</taxon>
    </lineage>
</organism>
<evidence type="ECO:0000256" key="6">
    <source>
        <dbReference type="SAM" id="Phobius"/>
    </source>
</evidence>
<dbReference type="InterPro" id="IPR036259">
    <property type="entry name" value="MFS_trans_sf"/>
</dbReference>
<proteinExistence type="predicted"/>